<dbReference type="GO" id="GO:0005525">
    <property type="term" value="F:GTP binding"/>
    <property type="evidence" value="ECO:0007669"/>
    <property type="project" value="UniProtKB-KW"/>
</dbReference>
<dbReference type="Proteomes" id="UP000472262">
    <property type="component" value="Unassembled WGS sequence"/>
</dbReference>
<protein>
    <submittedName>
        <fullName evidence="3">RAB43, member RAS oncogene family</fullName>
    </submittedName>
</protein>
<dbReference type="PRINTS" id="PR00449">
    <property type="entry name" value="RASTRNSFRMNG"/>
</dbReference>
<dbReference type="InterPro" id="IPR027417">
    <property type="entry name" value="P-loop_NTPase"/>
</dbReference>
<dbReference type="PROSITE" id="PS51419">
    <property type="entry name" value="RAB"/>
    <property type="match status" value="1"/>
</dbReference>
<keyword evidence="4" id="KW-1185">Reference proteome</keyword>
<dbReference type="SMART" id="SM00175">
    <property type="entry name" value="RAB"/>
    <property type="match status" value="1"/>
</dbReference>
<proteinExistence type="predicted"/>
<dbReference type="AlphaFoldDB" id="A0A672K5T2"/>
<reference evidence="3" key="1">
    <citation type="submission" date="2025-08" db="UniProtKB">
        <authorList>
            <consortium name="Ensembl"/>
        </authorList>
    </citation>
    <scope>IDENTIFICATION</scope>
</reference>
<dbReference type="Ensembl" id="ENSSGRT00000007027.1">
    <property type="protein sequence ID" value="ENSSGRP00000006463.1"/>
    <property type="gene ID" value="ENSSGRG00000004377.1"/>
</dbReference>
<dbReference type="GO" id="GO:0003924">
    <property type="term" value="F:GTPase activity"/>
    <property type="evidence" value="ECO:0007669"/>
    <property type="project" value="InterPro"/>
</dbReference>
<keyword evidence="1" id="KW-0547">Nucleotide-binding</keyword>
<sequence>MSLRDSEDSYDLVFKIVLVGDVGVGKTCVLQRFKSGVFLERQSNTIGVDFTMKTLTSRGQRVKVSCSLACCSGFPVSLIAGRLLHCGDCYHC</sequence>
<evidence type="ECO:0000313" key="4">
    <source>
        <dbReference type="Proteomes" id="UP000472262"/>
    </source>
</evidence>
<dbReference type="InterPro" id="IPR001806">
    <property type="entry name" value="Small_GTPase"/>
</dbReference>
<dbReference type="SUPFAM" id="SSF52540">
    <property type="entry name" value="P-loop containing nucleoside triphosphate hydrolases"/>
    <property type="match status" value="1"/>
</dbReference>
<dbReference type="PANTHER" id="PTHR47979">
    <property type="entry name" value="DRAB11-RELATED"/>
    <property type="match status" value="1"/>
</dbReference>
<reference evidence="3" key="2">
    <citation type="submission" date="2025-09" db="UniProtKB">
        <authorList>
            <consortium name="Ensembl"/>
        </authorList>
    </citation>
    <scope>IDENTIFICATION</scope>
</reference>
<evidence type="ECO:0000313" key="3">
    <source>
        <dbReference type="Ensembl" id="ENSSGRP00000006463.1"/>
    </source>
</evidence>
<dbReference type="InterPro" id="IPR050209">
    <property type="entry name" value="Rab_GTPases_membrane_traffic"/>
</dbReference>
<dbReference type="Pfam" id="PF00071">
    <property type="entry name" value="Ras"/>
    <property type="match status" value="1"/>
</dbReference>
<evidence type="ECO:0000256" key="1">
    <source>
        <dbReference type="ARBA" id="ARBA00022741"/>
    </source>
</evidence>
<organism evidence="3 4">
    <name type="scientific">Sinocyclocheilus grahami</name>
    <name type="common">Dianchi golden-line fish</name>
    <name type="synonym">Barbus grahami</name>
    <dbReference type="NCBI Taxonomy" id="75366"/>
    <lineage>
        <taxon>Eukaryota</taxon>
        <taxon>Metazoa</taxon>
        <taxon>Chordata</taxon>
        <taxon>Craniata</taxon>
        <taxon>Vertebrata</taxon>
        <taxon>Euteleostomi</taxon>
        <taxon>Actinopterygii</taxon>
        <taxon>Neopterygii</taxon>
        <taxon>Teleostei</taxon>
        <taxon>Ostariophysi</taxon>
        <taxon>Cypriniformes</taxon>
        <taxon>Cyprinidae</taxon>
        <taxon>Cyprininae</taxon>
        <taxon>Sinocyclocheilus</taxon>
    </lineage>
</organism>
<name>A0A672K5T2_SINGR</name>
<dbReference type="InParanoid" id="A0A672K5T2"/>
<dbReference type="Gene3D" id="3.40.50.300">
    <property type="entry name" value="P-loop containing nucleotide triphosphate hydrolases"/>
    <property type="match status" value="1"/>
</dbReference>
<evidence type="ECO:0000256" key="2">
    <source>
        <dbReference type="ARBA" id="ARBA00023134"/>
    </source>
</evidence>
<accession>A0A672K5T2</accession>
<keyword evidence="2" id="KW-0342">GTP-binding</keyword>